<dbReference type="RefSeq" id="WP_208429583.1">
    <property type="nucleotide sequence ID" value="NZ_JAEPRJ010000001.1"/>
</dbReference>
<evidence type="ECO:0000313" key="1">
    <source>
        <dbReference type="EMBL" id="MBK5898148.1"/>
    </source>
</evidence>
<dbReference type="EMBL" id="JAEPRJ010000001">
    <property type="protein sequence ID" value="MBK5898148.1"/>
    <property type="molecule type" value="Genomic_DNA"/>
</dbReference>
<accession>A0ABS1J3Q3</accession>
<reference evidence="1 2" key="1">
    <citation type="submission" date="2021-01" db="EMBL/GenBank/DDBJ databases">
        <title>Isolation and description of Catonella massiliensis sp. nov., a novel Catonella species, isolated from a stable periodontitis subject.</title>
        <authorList>
            <person name="Antezack A."/>
            <person name="Boxberger M."/>
            <person name="La Scola B."/>
            <person name="Monnet-Corti V."/>
        </authorList>
    </citation>
    <scope>NUCLEOTIDE SEQUENCE [LARGE SCALE GENOMIC DNA]</scope>
    <source>
        <strain evidence="1 2">Marseille-Q4567</strain>
    </source>
</reference>
<dbReference type="Proteomes" id="UP000604730">
    <property type="component" value="Unassembled WGS sequence"/>
</dbReference>
<protein>
    <submittedName>
        <fullName evidence="1">Uncharacterized protein</fullName>
    </submittedName>
</protein>
<keyword evidence="2" id="KW-1185">Reference proteome</keyword>
<organism evidence="1 2">
    <name type="scientific">Catonella massiliensis</name>
    <dbReference type="NCBI Taxonomy" id="2799636"/>
    <lineage>
        <taxon>Bacteria</taxon>
        <taxon>Bacillati</taxon>
        <taxon>Bacillota</taxon>
        <taxon>Clostridia</taxon>
        <taxon>Lachnospirales</taxon>
        <taxon>Lachnospiraceae</taxon>
        <taxon>Catonella</taxon>
    </lineage>
</organism>
<proteinExistence type="predicted"/>
<evidence type="ECO:0000313" key="2">
    <source>
        <dbReference type="Proteomes" id="UP000604730"/>
    </source>
</evidence>
<name>A0ABS1J3Q3_9FIRM</name>
<comment type="caution">
    <text evidence="1">The sequence shown here is derived from an EMBL/GenBank/DDBJ whole genome shotgun (WGS) entry which is preliminary data.</text>
</comment>
<gene>
    <name evidence="1" type="ORF">JJN12_10230</name>
</gene>
<sequence>MYGKVYEEADTYFPDEIKKEFRETETILADSFDGAGFKTCVYTKII</sequence>